<evidence type="ECO:0000256" key="2">
    <source>
        <dbReference type="SAM" id="SignalP"/>
    </source>
</evidence>
<feature type="chain" id="PRO_5029846348" evidence="2">
    <location>
        <begin position="29"/>
        <end position="708"/>
    </location>
</feature>
<organism evidence="3 4">
    <name type="scientific">Nasonia vitripennis</name>
    <name type="common">Parasitic wasp</name>
    <dbReference type="NCBI Taxonomy" id="7425"/>
    <lineage>
        <taxon>Eukaryota</taxon>
        <taxon>Metazoa</taxon>
        <taxon>Ecdysozoa</taxon>
        <taxon>Arthropoda</taxon>
        <taxon>Hexapoda</taxon>
        <taxon>Insecta</taxon>
        <taxon>Pterygota</taxon>
        <taxon>Neoptera</taxon>
        <taxon>Endopterygota</taxon>
        <taxon>Hymenoptera</taxon>
        <taxon>Apocrita</taxon>
        <taxon>Proctotrupomorpha</taxon>
        <taxon>Chalcidoidea</taxon>
        <taxon>Pteromalidae</taxon>
        <taxon>Pteromalinae</taxon>
        <taxon>Nasonia</taxon>
    </lineage>
</organism>
<feature type="compositionally biased region" description="Low complexity" evidence="1">
    <location>
        <begin position="72"/>
        <end position="102"/>
    </location>
</feature>
<feature type="region of interest" description="Disordered" evidence="1">
    <location>
        <begin position="624"/>
        <end position="708"/>
    </location>
</feature>
<dbReference type="OrthoDB" id="10682605at2759"/>
<evidence type="ECO:0000313" key="3">
    <source>
        <dbReference type="EnsemblMetazoa" id="XP_008215255"/>
    </source>
</evidence>
<feature type="compositionally biased region" description="Low complexity" evidence="1">
    <location>
        <begin position="131"/>
        <end position="140"/>
    </location>
</feature>
<dbReference type="AlphaFoldDB" id="A0A7M7HGT3"/>
<name>A0A7M7HGT3_NASVI</name>
<dbReference type="Proteomes" id="UP000002358">
    <property type="component" value="Chromosome 1"/>
</dbReference>
<evidence type="ECO:0000256" key="1">
    <source>
        <dbReference type="SAM" id="MobiDB-lite"/>
    </source>
</evidence>
<keyword evidence="4" id="KW-1185">Reference proteome</keyword>
<feature type="compositionally biased region" description="Basic and acidic residues" evidence="1">
    <location>
        <begin position="647"/>
        <end position="677"/>
    </location>
</feature>
<dbReference type="GeneID" id="100121575"/>
<accession>A0A7M7HGT3</accession>
<feature type="signal peptide" evidence="2">
    <location>
        <begin position="1"/>
        <end position="28"/>
    </location>
</feature>
<feature type="compositionally biased region" description="Low complexity" evidence="1">
    <location>
        <begin position="626"/>
        <end position="643"/>
    </location>
</feature>
<dbReference type="EnsemblMetazoa" id="XM_008217033">
    <property type="protein sequence ID" value="XP_008215255"/>
    <property type="gene ID" value="LOC100121575"/>
</dbReference>
<proteinExistence type="predicted"/>
<feature type="region of interest" description="Disordered" evidence="1">
    <location>
        <begin position="27"/>
        <end position="333"/>
    </location>
</feature>
<sequence>MAKTGMGTLLSVIFLILGTTFLPEPIDAAPQDYQSRSERSPSPDPRCPNCPKDCPESLSGRLPERESEVEQYSAMAKPPYAPPAYNAVQQQQQYSVQQPGSYAAPPPPRPPSPLYSVAQPPPSYSAPPPAAYAHQPAAAYPSPPVRPAYAVPQPSYGAPPPPAHPAAYGAPPPPPPPASYAAPPPPPPPPASYAAPPPAPPASYAAPPPARPSPPASYNQPPPPATYSQPSPPASYNQSPPPASYNPPSLTPPPASYNPPSRPPPPPPPPVTEKPLKITLSRPSPPPSTKSSYPNKLPPPPAIPNEPPLSDKPCFKQPPPPPSKPKTYDPLPMPRYNHLTNPWAPIAPPAQYRSFGYNPYAPSPYQPNYLNARPTYSCSCDDFDLDDEDEAVFSKYNRRSSDNRYYRHSGHHQDHFVDPLNSPTSMYKNYRPYDRDEARSVFSDEFGSEEQSTGSSKEQPRERLYVVYRADAMKDKTPSSSAPVMSYLTEDQSMSDREIESMIRRAIDISRLQRSHQDNVLYSRTDPRYQYQHVSQQLDSPAEQPEFKSLAQQQYESQYPVGQYQMSPVQMMDNEGQYVVREEGDEANNPGWDQTKWTAVPAMSSDFDNPENVYAANVGVSNGESVVPTETEPAAPAVVPPVEVGEETQHSEEIQPESRLEKKEIGEPEAKENKTEEVDLIEDMEAPQTVTEASSFDKHAETTTDDGM</sequence>
<feature type="compositionally biased region" description="Pro residues" evidence="1">
    <location>
        <begin position="157"/>
        <end position="272"/>
    </location>
</feature>
<feature type="compositionally biased region" description="Pro residues" evidence="1">
    <location>
        <begin position="296"/>
        <end position="307"/>
    </location>
</feature>
<dbReference type="InParanoid" id="A0A7M7HGT3"/>
<feature type="compositionally biased region" description="Pro residues" evidence="1">
    <location>
        <begin position="104"/>
        <end position="130"/>
    </location>
</feature>
<evidence type="ECO:0000313" key="4">
    <source>
        <dbReference type="Proteomes" id="UP000002358"/>
    </source>
</evidence>
<dbReference type="RefSeq" id="XP_008215255.1">
    <property type="nucleotide sequence ID" value="XM_008217033.3"/>
</dbReference>
<dbReference type="KEGG" id="nvi:100121575"/>
<protein>
    <submittedName>
        <fullName evidence="3">Uncharacterized protein</fullName>
    </submittedName>
</protein>
<keyword evidence="2" id="KW-0732">Signal</keyword>
<feature type="region of interest" description="Disordered" evidence="1">
    <location>
        <begin position="443"/>
        <end position="462"/>
    </location>
</feature>
<reference evidence="3" key="1">
    <citation type="submission" date="2021-01" db="UniProtKB">
        <authorList>
            <consortium name="EnsemblMetazoa"/>
        </authorList>
    </citation>
    <scope>IDENTIFICATION</scope>
</reference>